<evidence type="ECO:0000256" key="5">
    <source>
        <dbReference type="SAM" id="MobiDB-lite"/>
    </source>
</evidence>
<sequence length="299" mass="34472">MPVELAMPIYHANDEFQSRKSSKYKRPLRPCLHPNRVPPLGFRSPPQQPERNGVQESSLKDRGRTKKQVSFADHKGLALTMVKIFSKFDDPIDVPLSIQQLFSSALCVSEEENKLVLDFAQPSADYLRFRQRLEEDLVCLENCMLKDRAVAGTVKVKNLSFEKFVKVRITFDTWKSHTDVDCLYVKDTYVGSDRDTFSFEVNLPEQVPPHERIEFAVFYVVNGITYWDSNRGQNYRIIHSSLKRSSIDFMNSSSSAHQRYGGGGDWDIHFDRYGSPRCSHGIFAEWPSYAGYEELGPYY</sequence>
<dbReference type="GO" id="GO:0008157">
    <property type="term" value="F:protein phosphatase 1 binding"/>
    <property type="evidence" value="ECO:0007669"/>
    <property type="project" value="TreeGrafter"/>
</dbReference>
<evidence type="ECO:0000259" key="6">
    <source>
        <dbReference type="PROSITE" id="PS51159"/>
    </source>
</evidence>
<accession>A0A8T2L374</accession>
<dbReference type="PROSITE" id="PS51159">
    <property type="entry name" value="CBM21"/>
    <property type="match status" value="1"/>
</dbReference>
<reference evidence="7 8" key="1">
    <citation type="submission" date="2021-07" db="EMBL/GenBank/DDBJ databases">
        <authorList>
            <person name="Imarazene B."/>
            <person name="Zahm M."/>
            <person name="Klopp C."/>
            <person name="Cabau C."/>
            <person name="Beille S."/>
            <person name="Jouanno E."/>
            <person name="Castinel A."/>
            <person name="Lluch J."/>
            <person name="Gil L."/>
            <person name="Kuchtly C."/>
            <person name="Lopez Roques C."/>
            <person name="Donnadieu C."/>
            <person name="Parrinello H."/>
            <person name="Journot L."/>
            <person name="Du K."/>
            <person name="Schartl M."/>
            <person name="Retaux S."/>
            <person name="Guiguen Y."/>
        </authorList>
    </citation>
    <scope>NUCLEOTIDE SEQUENCE [LARGE SCALE GENOMIC DNA]</scope>
    <source>
        <strain evidence="7">Pach_M1</strain>
        <tissue evidence="7">Testis</tissue>
    </source>
</reference>
<keyword evidence="1 4" id="KW-0321">Glycogen metabolism</keyword>
<dbReference type="Gene3D" id="2.60.40.2440">
    <property type="entry name" value="Carbohydrate binding type-21 domain"/>
    <property type="match status" value="1"/>
</dbReference>
<dbReference type="Proteomes" id="UP000752171">
    <property type="component" value="Unassembled WGS sequence"/>
</dbReference>
<evidence type="ECO:0000313" key="8">
    <source>
        <dbReference type="Proteomes" id="UP000752171"/>
    </source>
</evidence>
<dbReference type="InterPro" id="IPR017434">
    <property type="entry name" value="Pase-1_reg-su_3B/C/D_met"/>
</dbReference>
<dbReference type="InterPro" id="IPR005036">
    <property type="entry name" value="CBM21_dom"/>
</dbReference>
<dbReference type="PIRSF" id="PIRSF038207">
    <property type="entry name" value="PP1_GT_animal"/>
    <property type="match status" value="1"/>
</dbReference>
<dbReference type="FunFam" id="2.60.40.2440:FF:000001">
    <property type="entry name" value="Protein phosphatase 1 regulatory subunit 3C"/>
    <property type="match status" value="1"/>
</dbReference>
<keyword evidence="2 4" id="KW-0119">Carbohydrate metabolism</keyword>
<protein>
    <recommendedName>
        <fullName evidence="4">Protein phosphatase 1 regulatory subunit</fullName>
    </recommendedName>
</protein>
<comment type="caution">
    <text evidence="7">The sequence shown here is derived from an EMBL/GenBank/DDBJ whole genome shotgun (WGS) entry which is preliminary data.</text>
</comment>
<name>A0A8T2L374_ASTMX</name>
<dbReference type="PANTHER" id="PTHR12307">
    <property type="entry name" value="PROTEIN PHOSPHATASE 1 REGULATORY SUBUNIT"/>
    <property type="match status" value="1"/>
</dbReference>
<dbReference type="OrthoDB" id="8942186at2759"/>
<dbReference type="Pfam" id="PF03370">
    <property type="entry name" value="CBM_21"/>
    <property type="match status" value="1"/>
</dbReference>
<dbReference type="PANTHER" id="PTHR12307:SF13">
    <property type="entry name" value="PROTEIN PHOSPHATASE 1 REGULATORY SUBUNIT 3B"/>
    <property type="match status" value="1"/>
</dbReference>
<feature type="domain" description="CBM21" evidence="6">
    <location>
        <begin position="130"/>
        <end position="238"/>
    </location>
</feature>
<dbReference type="GO" id="GO:0005979">
    <property type="term" value="P:regulation of glycogen biosynthetic process"/>
    <property type="evidence" value="ECO:0007669"/>
    <property type="project" value="TreeGrafter"/>
</dbReference>
<gene>
    <name evidence="7" type="primary">PPP1R3B</name>
    <name evidence="7" type="ORF">AMEX_G19973</name>
</gene>
<organism evidence="7 8">
    <name type="scientific">Astyanax mexicanus</name>
    <name type="common">Blind cave fish</name>
    <name type="synonym">Astyanax fasciatus mexicanus</name>
    <dbReference type="NCBI Taxonomy" id="7994"/>
    <lineage>
        <taxon>Eukaryota</taxon>
        <taxon>Metazoa</taxon>
        <taxon>Chordata</taxon>
        <taxon>Craniata</taxon>
        <taxon>Vertebrata</taxon>
        <taxon>Euteleostomi</taxon>
        <taxon>Actinopterygii</taxon>
        <taxon>Neopterygii</taxon>
        <taxon>Teleostei</taxon>
        <taxon>Ostariophysi</taxon>
        <taxon>Characiformes</taxon>
        <taxon>Characoidei</taxon>
        <taxon>Acestrorhamphidae</taxon>
        <taxon>Acestrorhamphinae</taxon>
        <taxon>Astyanax</taxon>
    </lineage>
</organism>
<dbReference type="InterPro" id="IPR038175">
    <property type="entry name" value="CBM21_dom_sf"/>
</dbReference>
<dbReference type="CTD" id="79660"/>
<dbReference type="OMA" id="YRIIQAE"/>
<evidence type="ECO:0000256" key="3">
    <source>
        <dbReference type="ARBA" id="ARBA00025949"/>
    </source>
</evidence>
<dbReference type="GeneID" id="103028921"/>
<dbReference type="GO" id="GO:2001069">
    <property type="term" value="F:glycogen binding"/>
    <property type="evidence" value="ECO:0007669"/>
    <property type="project" value="TreeGrafter"/>
</dbReference>
<evidence type="ECO:0000256" key="2">
    <source>
        <dbReference type="ARBA" id="ARBA00023277"/>
    </source>
</evidence>
<dbReference type="KEGG" id="amex:103028921"/>
<dbReference type="GO" id="GO:0005977">
    <property type="term" value="P:glycogen metabolic process"/>
    <property type="evidence" value="ECO:0007669"/>
    <property type="project" value="UniProtKB-KW"/>
</dbReference>
<proteinExistence type="predicted"/>
<evidence type="ECO:0000313" key="7">
    <source>
        <dbReference type="EMBL" id="KAG9265524.1"/>
    </source>
</evidence>
<feature type="region of interest" description="Disordered" evidence="5">
    <location>
        <begin position="18"/>
        <end position="65"/>
    </location>
</feature>
<dbReference type="GO" id="GO:0000164">
    <property type="term" value="C:protein phosphatase type 1 complex"/>
    <property type="evidence" value="ECO:0007669"/>
    <property type="project" value="TreeGrafter"/>
</dbReference>
<comment type="subunit">
    <text evidence="3">Interacts with glycogen, PPP1CC catalytic subunit of PP1 and PYGL. Associates with glycogen particles. Forms complexes with debranching enzyme, glycogen phosphorylase, glycogen synthase and phosphorylase kinase which is necessary for its regulation of PP1 activity.</text>
</comment>
<dbReference type="EMBL" id="JAICCE010000017">
    <property type="protein sequence ID" value="KAG9265524.1"/>
    <property type="molecule type" value="Genomic_DNA"/>
</dbReference>
<evidence type="ECO:0000256" key="1">
    <source>
        <dbReference type="ARBA" id="ARBA00022600"/>
    </source>
</evidence>
<evidence type="ECO:0000256" key="4">
    <source>
        <dbReference type="PIRNR" id="PIRNR038207"/>
    </source>
</evidence>
<dbReference type="InterPro" id="IPR050782">
    <property type="entry name" value="PP1_regulatory_subunit_3"/>
</dbReference>
<dbReference type="AlphaFoldDB" id="A0A8T2L374"/>